<evidence type="ECO:0000313" key="2">
    <source>
        <dbReference type="Proteomes" id="UP000034883"/>
    </source>
</evidence>
<protein>
    <submittedName>
        <fullName evidence="1">Uncharacterized protein</fullName>
    </submittedName>
</protein>
<organism evidence="1 2">
    <name type="scientific">Sandaracinus amylolyticus</name>
    <dbReference type="NCBI Taxonomy" id="927083"/>
    <lineage>
        <taxon>Bacteria</taxon>
        <taxon>Pseudomonadati</taxon>
        <taxon>Myxococcota</taxon>
        <taxon>Polyangia</taxon>
        <taxon>Polyangiales</taxon>
        <taxon>Sandaracinaceae</taxon>
        <taxon>Sandaracinus</taxon>
    </lineage>
</organism>
<gene>
    <name evidence="1" type="ORF">DB32_000033</name>
</gene>
<dbReference type="STRING" id="927083.DB32_000033"/>
<dbReference type="KEGG" id="samy:DB32_000033"/>
<sequence length="40" mass="4742">MRRAGARTRADQRIARRDVEAIPHVFVQNLGWRGLERRAR</sequence>
<proteinExistence type="predicted"/>
<evidence type="ECO:0000313" key="1">
    <source>
        <dbReference type="EMBL" id="AKF02885.1"/>
    </source>
</evidence>
<keyword evidence="2" id="KW-1185">Reference proteome</keyword>
<dbReference type="AlphaFoldDB" id="A0A0F6YFV7"/>
<name>A0A0F6YFV7_9BACT</name>
<accession>A0A0F6YFV7</accession>
<reference evidence="1 2" key="1">
    <citation type="submission" date="2015-03" db="EMBL/GenBank/DDBJ databases">
        <title>Genome assembly of Sandaracinus amylolyticus DSM 53668.</title>
        <authorList>
            <person name="Sharma G."/>
            <person name="Subramanian S."/>
        </authorList>
    </citation>
    <scope>NUCLEOTIDE SEQUENCE [LARGE SCALE GENOMIC DNA]</scope>
    <source>
        <strain evidence="1 2">DSM 53668</strain>
    </source>
</reference>
<dbReference type="EMBL" id="CP011125">
    <property type="protein sequence ID" value="AKF02885.1"/>
    <property type="molecule type" value="Genomic_DNA"/>
</dbReference>
<dbReference type="Proteomes" id="UP000034883">
    <property type="component" value="Chromosome"/>
</dbReference>